<sequence length="208" mass="23913">MEPNEVRETWAERSGEYSPDYYAYYGPNETSETIRARFDARFGSDATILELGCSSGRHLSHLLENGYENLSGIEINDEAFEVMADAYPDLAERGTFYHDAIENVVKGFEDGRFDAVFSVETLQHLHSDDEWVFEELARITDDLLITVENEGGDATDERDTDSTELGVNYVNDEFPLYYRNWNRIFTDLGLAEIDSERGEQDTIRVFRK</sequence>
<protein>
    <recommendedName>
        <fullName evidence="1">Methyltransferase domain-containing protein</fullName>
    </recommendedName>
</protein>
<dbReference type="CDD" id="cd02440">
    <property type="entry name" value="AdoMet_MTases"/>
    <property type="match status" value="1"/>
</dbReference>
<dbReference type="Proteomes" id="UP001501729">
    <property type="component" value="Unassembled WGS sequence"/>
</dbReference>
<comment type="caution">
    <text evidence="2">The sequence shown here is derived from an EMBL/GenBank/DDBJ whole genome shotgun (WGS) entry which is preliminary data.</text>
</comment>
<dbReference type="RefSeq" id="WP_227774682.1">
    <property type="nucleotide sequence ID" value="NZ_BAABKX010000001.1"/>
</dbReference>
<name>A0AAV3UAQ6_9EURY</name>
<dbReference type="AlphaFoldDB" id="A0AAV3UAQ6"/>
<accession>A0AAV3UAQ6</accession>
<dbReference type="GeneID" id="68614764"/>
<dbReference type="InterPro" id="IPR029063">
    <property type="entry name" value="SAM-dependent_MTases_sf"/>
</dbReference>
<dbReference type="Pfam" id="PF13649">
    <property type="entry name" value="Methyltransf_25"/>
    <property type="match status" value="1"/>
</dbReference>
<dbReference type="Gene3D" id="3.40.50.150">
    <property type="entry name" value="Vaccinia Virus protein VP39"/>
    <property type="match status" value="1"/>
</dbReference>
<dbReference type="EMBL" id="BAABKX010000001">
    <property type="protein sequence ID" value="GAA5040298.1"/>
    <property type="molecule type" value="Genomic_DNA"/>
</dbReference>
<evidence type="ECO:0000313" key="2">
    <source>
        <dbReference type="EMBL" id="GAA5040298.1"/>
    </source>
</evidence>
<dbReference type="InterPro" id="IPR041698">
    <property type="entry name" value="Methyltransf_25"/>
</dbReference>
<dbReference type="SUPFAM" id="SSF53335">
    <property type="entry name" value="S-adenosyl-L-methionine-dependent methyltransferases"/>
    <property type="match status" value="1"/>
</dbReference>
<gene>
    <name evidence="2" type="ORF">GCM10025751_00710</name>
</gene>
<keyword evidence="3" id="KW-1185">Reference proteome</keyword>
<proteinExistence type="predicted"/>
<organism evidence="2 3">
    <name type="scientific">Haladaptatus pallidirubidus</name>
    <dbReference type="NCBI Taxonomy" id="1008152"/>
    <lineage>
        <taxon>Archaea</taxon>
        <taxon>Methanobacteriati</taxon>
        <taxon>Methanobacteriota</taxon>
        <taxon>Stenosarchaea group</taxon>
        <taxon>Halobacteria</taxon>
        <taxon>Halobacteriales</taxon>
        <taxon>Haladaptataceae</taxon>
        <taxon>Haladaptatus</taxon>
    </lineage>
</organism>
<evidence type="ECO:0000313" key="3">
    <source>
        <dbReference type="Proteomes" id="UP001501729"/>
    </source>
</evidence>
<feature type="domain" description="Methyltransferase" evidence="1">
    <location>
        <begin position="48"/>
        <end position="140"/>
    </location>
</feature>
<reference evidence="2 3" key="1">
    <citation type="journal article" date="2019" name="Int. J. Syst. Evol. Microbiol.">
        <title>The Global Catalogue of Microorganisms (GCM) 10K type strain sequencing project: providing services to taxonomists for standard genome sequencing and annotation.</title>
        <authorList>
            <consortium name="The Broad Institute Genomics Platform"/>
            <consortium name="The Broad Institute Genome Sequencing Center for Infectious Disease"/>
            <person name="Wu L."/>
            <person name="Ma J."/>
        </authorList>
    </citation>
    <scope>NUCLEOTIDE SEQUENCE [LARGE SCALE GENOMIC DNA]</scope>
    <source>
        <strain evidence="2 3">JCM 17504</strain>
    </source>
</reference>
<evidence type="ECO:0000259" key="1">
    <source>
        <dbReference type="Pfam" id="PF13649"/>
    </source>
</evidence>